<protein>
    <submittedName>
        <fullName evidence="2">Insulinase family protein</fullName>
    </submittedName>
</protein>
<dbReference type="EMBL" id="JABBHF010000016">
    <property type="protein sequence ID" value="NMH89845.1"/>
    <property type="molecule type" value="Genomic_DNA"/>
</dbReference>
<keyword evidence="3" id="KW-1185">Reference proteome</keyword>
<accession>A0ABX1S5M9</accession>
<gene>
    <name evidence="2" type="ORF">HHX25_20255</name>
</gene>
<dbReference type="SUPFAM" id="SSF63411">
    <property type="entry name" value="LuxS/MPP-like metallohydrolase"/>
    <property type="match status" value="2"/>
</dbReference>
<proteinExistence type="predicted"/>
<evidence type="ECO:0000259" key="1">
    <source>
        <dbReference type="Pfam" id="PF05193"/>
    </source>
</evidence>
<dbReference type="RefSeq" id="WP_169677204.1">
    <property type="nucleotide sequence ID" value="NZ_JABBHF010000016.1"/>
</dbReference>
<dbReference type="Gene3D" id="3.30.830.10">
    <property type="entry name" value="Metalloenzyme, LuxS/M16 peptidase-like"/>
    <property type="match status" value="2"/>
</dbReference>
<sequence>MQNILSVISFLLIINVLLLLFSVNSDAQSLNLNDTLQMDQTIKKGVSKHLRTLEGDTILIPFEDLFNKKKLLSGIVIKQGSIISESMLQSTGSTTFTLSNGIKVHYKYVNKNKDNIQFNALSHGGFSLVSNDDLPSAQLLENMVALSGIGNYSTTDLSKILIGKTAHTRVHLSDLTESITGASVTKDVETLLQMVYLRFVKPRLDTDAYQILIRNLNNDIVRRRRVMDDQVNDSIITTLYGNRHPRRRLFNNDFVRDVSFDKIKKLYKERFNNAADFEFFIVGDIQKGNLRPLLERYIASIPTNDVKEVWKDNSVPWLRDTTHKDISLMMKIPKKLLRIEYKNIMPYSLKNVLIARVLGDILQLRFIEKLQEQATILCKTIVKSSVSEYPIEQASLYIAIDCNPVKVEQFLTVVRQEIEKIENGIVAQTDLDKIKAAYLEERKQQQFYNSYDMCVLINYFREGYHMNDPKNFEDIVNAITIKDVELFTKALIKDSKSYEIVFSPDSTCLQIHQVKGMVNKR</sequence>
<feature type="domain" description="Peptidase M16 C-terminal" evidence="1">
    <location>
        <begin position="258"/>
        <end position="437"/>
    </location>
</feature>
<organism evidence="2 3">
    <name type="scientific">Flavivirga algicola</name>
    <dbReference type="NCBI Taxonomy" id="2729136"/>
    <lineage>
        <taxon>Bacteria</taxon>
        <taxon>Pseudomonadati</taxon>
        <taxon>Bacteroidota</taxon>
        <taxon>Flavobacteriia</taxon>
        <taxon>Flavobacteriales</taxon>
        <taxon>Flavobacteriaceae</taxon>
        <taxon>Flavivirga</taxon>
    </lineage>
</organism>
<dbReference type="InterPro" id="IPR011249">
    <property type="entry name" value="Metalloenz_LuxS/M16"/>
</dbReference>
<comment type="caution">
    <text evidence="2">The sequence shown here is derived from an EMBL/GenBank/DDBJ whole genome shotgun (WGS) entry which is preliminary data.</text>
</comment>
<evidence type="ECO:0000313" key="2">
    <source>
        <dbReference type="EMBL" id="NMH89845.1"/>
    </source>
</evidence>
<evidence type="ECO:0000313" key="3">
    <source>
        <dbReference type="Proteomes" id="UP000746690"/>
    </source>
</evidence>
<dbReference type="InterPro" id="IPR007863">
    <property type="entry name" value="Peptidase_M16_C"/>
</dbReference>
<dbReference type="Pfam" id="PF05193">
    <property type="entry name" value="Peptidase_M16_C"/>
    <property type="match status" value="1"/>
</dbReference>
<name>A0ABX1S5M9_9FLAO</name>
<dbReference type="Proteomes" id="UP000746690">
    <property type="component" value="Unassembled WGS sequence"/>
</dbReference>
<reference evidence="2 3" key="1">
    <citation type="submission" date="2020-04" db="EMBL/GenBank/DDBJ databases">
        <title>A Flavivirga sp. nov.</title>
        <authorList>
            <person name="Sun X."/>
        </authorList>
    </citation>
    <scope>NUCLEOTIDE SEQUENCE [LARGE SCALE GENOMIC DNA]</scope>
    <source>
        <strain evidence="2 3">Y03</strain>
    </source>
</reference>